<dbReference type="PROSITE" id="PS51078">
    <property type="entry name" value="ICLR_ED"/>
    <property type="match status" value="1"/>
</dbReference>
<evidence type="ECO:0000259" key="4">
    <source>
        <dbReference type="PROSITE" id="PS51077"/>
    </source>
</evidence>
<dbReference type="InterPro" id="IPR050707">
    <property type="entry name" value="HTH_MetabolicPath_Reg"/>
</dbReference>
<name>A0ABP7F6H5_9ACTN</name>
<evidence type="ECO:0000313" key="7">
    <source>
        <dbReference type="Proteomes" id="UP001500908"/>
    </source>
</evidence>
<dbReference type="PANTHER" id="PTHR30136:SF24">
    <property type="entry name" value="HTH-TYPE TRANSCRIPTIONAL REPRESSOR ALLR"/>
    <property type="match status" value="1"/>
</dbReference>
<evidence type="ECO:0000256" key="3">
    <source>
        <dbReference type="ARBA" id="ARBA00023163"/>
    </source>
</evidence>
<accession>A0ABP7F6H5</accession>
<dbReference type="Proteomes" id="UP001500908">
    <property type="component" value="Unassembled WGS sequence"/>
</dbReference>
<dbReference type="EMBL" id="BAABDD010000004">
    <property type="protein sequence ID" value="GAA3732403.1"/>
    <property type="molecule type" value="Genomic_DNA"/>
</dbReference>
<dbReference type="Pfam" id="PF01614">
    <property type="entry name" value="IclR_C"/>
    <property type="match status" value="1"/>
</dbReference>
<keyword evidence="2" id="KW-0238">DNA-binding</keyword>
<reference evidence="7" key="1">
    <citation type="journal article" date="2019" name="Int. J. Syst. Evol. Microbiol.">
        <title>The Global Catalogue of Microorganisms (GCM) 10K type strain sequencing project: providing services to taxonomists for standard genome sequencing and annotation.</title>
        <authorList>
            <consortium name="The Broad Institute Genomics Platform"/>
            <consortium name="The Broad Institute Genome Sequencing Center for Infectious Disease"/>
            <person name="Wu L."/>
            <person name="Ma J."/>
        </authorList>
    </citation>
    <scope>NUCLEOTIDE SEQUENCE [LARGE SCALE GENOMIC DNA]</scope>
    <source>
        <strain evidence="7">JCM 17137</strain>
    </source>
</reference>
<feature type="domain" description="HTH iclR-type" evidence="4">
    <location>
        <begin position="16"/>
        <end position="77"/>
    </location>
</feature>
<dbReference type="RefSeq" id="WP_344968018.1">
    <property type="nucleotide sequence ID" value="NZ_BAABDD010000004.1"/>
</dbReference>
<dbReference type="Gene3D" id="3.30.450.40">
    <property type="match status" value="1"/>
</dbReference>
<comment type="caution">
    <text evidence="6">The sequence shown here is derived from an EMBL/GenBank/DDBJ whole genome shotgun (WGS) entry which is preliminary data.</text>
</comment>
<evidence type="ECO:0000256" key="1">
    <source>
        <dbReference type="ARBA" id="ARBA00023015"/>
    </source>
</evidence>
<dbReference type="Gene3D" id="1.10.10.10">
    <property type="entry name" value="Winged helix-like DNA-binding domain superfamily/Winged helix DNA-binding domain"/>
    <property type="match status" value="1"/>
</dbReference>
<dbReference type="InterPro" id="IPR036388">
    <property type="entry name" value="WH-like_DNA-bd_sf"/>
</dbReference>
<protein>
    <recommendedName>
        <fullName evidence="8">IclR family transcriptional regulator</fullName>
    </recommendedName>
</protein>
<dbReference type="SUPFAM" id="SSF46785">
    <property type="entry name" value="Winged helix' DNA-binding domain"/>
    <property type="match status" value="1"/>
</dbReference>
<dbReference type="InterPro" id="IPR036390">
    <property type="entry name" value="WH_DNA-bd_sf"/>
</dbReference>
<dbReference type="InterPro" id="IPR014757">
    <property type="entry name" value="Tscrpt_reg_IclR_C"/>
</dbReference>
<evidence type="ECO:0008006" key="8">
    <source>
        <dbReference type="Google" id="ProtNLM"/>
    </source>
</evidence>
<dbReference type="PROSITE" id="PS51077">
    <property type="entry name" value="HTH_ICLR"/>
    <property type="match status" value="1"/>
</dbReference>
<evidence type="ECO:0000313" key="6">
    <source>
        <dbReference type="EMBL" id="GAA3732403.1"/>
    </source>
</evidence>
<dbReference type="SUPFAM" id="SSF55781">
    <property type="entry name" value="GAF domain-like"/>
    <property type="match status" value="1"/>
</dbReference>
<sequence>MRKRSHRPPARTAPGRSVTSRALSALDAFDHGHRVLSLSEIARRTDLPLATAHRLVAELCEARLLSRRPDGAYEIGARMWRLGLLSPPTMLREAALPYLQDLVLSTGHTVHLAVRDGTRALVIDRLAGSRSLPTRHRPGGWLPLHCTAVGKVLLAYAPADLQDAVMADLTPHTKYTVTDSAVLRRQLHTVQSEQLARSAQEHRMGVSSLAMPITMSGQGVVAALALLAPMAAPRLGDALGPMTAAAAAIGTKATRADVVVDLHELDR</sequence>
<dbReference type="InterPro" id="IPR029016">
    <property type="entry name" value="GAF-like_dom_sf"/>
</dbReference>
<proteinExistence type="predicted"/>
<evidence type="ECO:0000259" key="5">
    <source>
        <dbReference type="PROSITE" id="PS51078"/>
    </source>
</evidence>
<keyword evidence="7" id="KW-1185">Reference proteome</keyword>
<keyword evidence="3" id="KW-0804">Transcription</keyword>
<dbReference type="SMART" id="SM00346">
    <property type="entry name" value="HTH_ICLR"/>
    <property type="match status" value="1"/>
</dbReference>
<evidence type="ECO:0000256" key="2">
    <source>
        <dbReference type="ARBA" id="ARBA00023125"/>
    </source>
</evidence>
<feature type="domain" description="IclR-ED" evidence="5">
    <location>
        <begin position="78"/>
        <end position="255"/>
    </location>
</feature>
<keyword evidence="1" id="KW-0805">Transcription regulation</keyword>
<dbReference type="PANTHER" id="PTHR30136">
    <property type="entry name" value="HELIX-TURN-HELIX TRANSCRIPTIONAL REGULATOR, ICLR FAMILY"/>
    <property type="match status" value="1"/>
</dbReference>
<gene>
    <name evidence="6" type="ORF">GCM10022402_11230</name>
</gene>
<dbReference type="Pfam" id="PF09339">
    <property type="entry name" value="HTH_IclR"/>
    <property type="match status" value="1"/>
</dbReference>
<organism evidence="6 7">
    <name type="scientific">Salinactinospora qingdaonensis</name>
    <dbReference type="NCBI Taxonomy" id="702744"/>
    <lineage>
        <taxon>Bacteria</taxon>
        <taxon>Bacillati</taxon>
        <taxon>Actinomycetota</taxon>
        <taxon>Actinomycetes</taxon>
        <taxon>Streptosporangiales</taxon>
        <taxon>Nocardiopsidaceae</taxon>
        <taxon>Salinactinospora</taxon>
    </lineage>
</organism>
<dbReference type="InterPro" id="IPR005471">
    <property type="entry name" value="Tscrpt_reg_IclR_N"/>
</dbReference>